<protein>
    <submittedName>
        <fullName evidence="1">Uncharacterized protein</fullName>
    </submittedName>
</protein>
<proteinExistence type="predicted"/>
<evidence type="ECO:0000313" key="1">
    <source>
        <dbReference type="EMBL" id="VCX37145.1"/>
    </source>
</evidence>
<reference evidence="1 2" key="1">
    <citation type="submission" date="2018-10" db="EMBL/GenBank/DDBJ databases">
        <authorList>
            <person name="Ekblom R."/>
            <person name="Jareborg N."/>
        </authorList>
    </citation>
    <scope>NUCLEOTIDE SEQUENCE [LARGE SCALE GENOMIC DNA]</scope>
    <source>
        <tissue evidence="1">Muscle</tissue>
    </source>
</reference>
<sequence>MVHVSIHLCHVHTYFDTNIILRTHYFVFPIFELH</sequence>
<comment type="caution">
    <text evidence="1">The sequence shown here is derived from an EMBL/GenBank/DDBJ whole genome shotgun (WGS) entry which is preliminary data.</text>
</comment>
<organism evidence="1 2">
    <name type="scientific">Gulo gulo</name>
    <name type="common">Wolverine</name>
    <name type="synonym">Gluton</name>
    <dbReference type="NCBI Taxonomy" id="48420"/>
    <lineage>
        <taxon>Eukaryota</taxon>
        <taxon>Metazoa</taxon>
        <taxon>Chordata</taxon>
        <taxon>Craniata</taxon>
        <taxon>Vertebrata</taxon>
        <taxon>Euteleostomi</taxon>
        <taxon>Mammalia</taxon>
        <taxon>Eutheria</taxon>
        <taxon>Laurasiatheria</taxon>
        <taxon>Carnivora</taxon>
        <taxon>Caniformia</taxon>
        <taxon>Musteloidea</taxon>
        <taxon>Mustelidae</taxon>
        <taxon>Guloninae</taxon>
        <taxon>Gulo</taxon>
    </lineage>
</organism>
<dbReference type="EMBL" id="CYRY02043044">
    <property type="protein sequence ID" value="VCX37145.1"/>
    <property type="molecule type" value="Genomic_DNA"/>
</dbReference>
<keyword evidence="2" id="KW-1185">Reference proteome</keyword>
<dbReference type="Proteomes" id="UP000269945">
    <property type="component" value="Unassembled WGS sequence"/>
</dbReference>
<evidence type="ECO:0000313" key="2">
    <source>
        <dbReference type="Proteomes" id="UP000269945"/>
    </source>
</evidence>
<accession>A0A9X9M5H0</accession>
<dbReference type="AlphaFoldDB" id="A0A9X9M5H0"/>
<name>A0A9X9M5H0_GULGU</name>
<gene>
    <name evidence="1" type="ORF">BN2614_LOCUS3</name>
</gene>